<dbReference type="AlphaFoldDB" id="A0A1H4VV60"/>
<comment type="similarity">
    <text evidence="1">Belongs to the methyltransferase superfamily.</text>
</comment>
<keyword evidence="3 5" id="KW-0808">Transferase</keyword>
<evidence type="ECO:0000256" key="2">
    <source>
        <dbReference type="ARBA" id="ARBA00022603"/>
    </source>
</evidence>
<organism evidence="5 6">
    <name type="scientific">Nocardioides exalbidus</name>
    <dbReference type="NCBI Taxonomy" id="402596"/>
    <lineage>
        <taxon>Bacteria</taxon>
        <taxon>Bacillati</taxon>
        <taxon>Actinomycetota</taxon>
        <taxon>Actinomycetes</taxon>
        <taxon>Propionibacteriales</taxon>
        <taxon>Nocardioidaceae</taxon>
        <taxon>Nocardioides</taxon>
    </lineage>
</organism>
<dbReference type="PANTHER" id="PTHR44942">
    <property type="entry name" value="METHYLTRANSF_11 DOMAIN-CONTAINING PROTEIN"/>
    <property type="match status" value="1"/>
</dbReference>
<sequence length="252" mass="26933">MTFEVAGDAYDRFMGRYSRPLALALVDWLGPDPGSRVVDVGCGPGALTGVLVDRLGAEHVAAADPTAPFVEACRERNPGVDVRRAPAEDLPFDDGSFDVAAANLVVHFMADPVAGLTEMARVTRSGGQVAATVWDIHGRRTPMEPVWRGLDVVDPTRPDEGVSAGARRGATDELMARAGLRDVSGTELAVTVTHPSFEEWWEPYLHGVGPVGDAVAALDDRRRAQLEEVLRDDLGDGPFELTAVAFAVHGRV</sequence>
<evidence type="ECO:0000313" key="6">
    <source>
        <dbReference type="Proteomes" id="UP000198742"/>
    </source>
</evidence>
<keyword evidence="2 5" id="KW-0489">Methyltransferase</keyword>
<dbReference type="STRING" id="402596.SAMN04489844_3108"/>
<gene>
    <name evidence="5" type="ORF">SAMN04489844_3108</name>
</gene>
<feature type="domain" description="Methyltransferase type 11" evidence="4">
    <location>
        <begin position="38"/>
        <end position="130"/>
    </location>
</feature>
<dbReference type="GO" id="GO:0008757">
    <property type="term" value="F:S-adenosylmethionine-dependent methyltransferase activity"/>
    <property type="evidence" value="ECO:0007669"/>
    <property type="project" value="InterPro"/>
</dbReference>
<protein>
    <submittedName>
        <fullName evidence="5">Methyltransferase domain-containing protein</fullName>
    </submittedName>
</protein>
<dbReference type="InterPro" id="IPR013216">
    <property type="entry name" value="Methyltransf_11"/>
</dbReference>
<keyword evidence="6" id="KW-1185">Reference proteome</keyword>
<dbReference type="InterPro" id="IPR051052">
    <property type="entry name" value="Diverse_substrate_MTase"/>
</dbReference>
<dbReference type="RefSeq" id="WP_090969963.1">
    <property type="nucleotide sequence ID" value="NZ_FNRT01000002.1"/>
</dbReference>
<evidence type="ECO:0000256" key="1">
    <source>
        <dbReference type="ARBA" id="ARBA00008361"/>
    </source>
</evidence>
<accession>A0A1H4VV60</accession>
<dbReference type="GO" id="GO:0032259">
    <property type="term" value="P:methylation"/>
    <property type="evidence" value="ECO:0007669"/>
    <property type="project" value="UniProtKB-KW"/>
</dbReference>
<dbReference type="SUPFAM" id="SSF53335">
    <property type="entry name" value="S-adenosyl-L-methionine-dependent methyltransferases"/>
    <property type="match status" value="1"/>
</dbReference>
<dbReference type="Pfam" id="PF08241">
    <property type="entry name" value="Methyltransf_11"/>
    <property type="match status" value="1"/>
</dbReference>
<reference evidence="6" key="1">
    <citation type="submission" date="2016-10" db="EMBL/GenBank/DDBJ databases">
        <authorList>
            <person name="Varghese N."/>
            <person name="Submissions S."/>
        </authorList>
    </citation>
    <scope>NUCLEOTIDE SEQUENCE [LARGE SCALE GENOMIC DNA]</scope>
    <source>
        <strain evidence="6">DSM 22017</strain>
    </source>
</reference>
<dbReference type="PANTHER" id="PTHR44942:SF4">
    <property type="entry name" value="METHYLTRANSFERASE TYPE 11 DOMAIN-CONTAINING PROTEIN"/>
    <property type="match status" value="1"/>
</dbReference>
<dbReference type="OrthoDB" id="9795634at2"/>
<dbReference type="InterPro" id="IPR029063">
    <property type="entry name" value="SAM-dependent_MTases_sf"/>
</dbReference>
<dbReference type="Proteomes" id="UP000198742">
    <property type="component" value="Unassembled WGS sequence"/>
</dbReference>
<dbReference type="Gene3D" id="3.40.50.150">
    <property type="entry name" value="Vaccinia Virus protein VP39"/>
    <property type="match status" value="1"/>
</dbReference>
<dbReference type="CDD" id="cd02440">
    <property type="entry name" value="AdoMet_MTases"/>
    <property type="match status" value="1"/>
</dbReference>
<dbReference type="EMBL" id="FNRT01000002">
    <property type="protein sequence ID" value="SEC84760.1"/>
    <property type="molecule type" value="Genomic_DNA"/>
</dbReference>
<evidence type="ECO:0000256" key="3">
    <source>
        <dbReference type="ARBA" id="ARBA00022679"/>
    </source>
</evidence>
<proteinExistence type="inferred from homology"/>
<evidence type="ECO:0000259" key="4">
    <source>
        <dbReference type="Pfam" id="PF08241"/>
    </source>
</evidence>
<name>A0A1H4VV60_9ACTN</name>
<evidence type="ECO:0000313" key="5">
    <source>
        <dbReference type="EMBL" id="SEC84760.1"/>
    </source>
</evidence>